<evidence type="ECO:0000313" key="1">
    <source>
        <dbReference type="EMBL" id="PSN66310.1"/>
    </source>
</evidence>
<accession>A0A2T2NLQ2</accession>
<keyword evidence="2" id="KW-1185">Reference proteome</keyword>
<sequence>MTLSALGDFAPANRGCRVDRLSPFGLGSTTTIHASGKLLSITGTEPTCATTLGKALELRVWTGLHHGPWISRGRIATYPRPSHRKMKIDRAFLSLHPWCGGGANEQRTHHRCSKPLTRLHSETGSGSCIPREVLGFSDQKASHADCGFFSRWAHGSAQRQCQHGGSHSLLRRTPTGHRLWSTVGASACP</sequence>
<protein>
    <submittedName>
        <fullName evidence="1">Uncharacterized protein</fullName>
    </submittedName>
</protein>
<proteinExistence type="predicted"/>
<dbReference type="AlphaFoldDB" id="A0A2T2NLQ2"/>
<name>A0A2T2NLQ2_CORCC</name>
<dbReference type="EMBL" id="KZ678136">
    <property type="protein sequence ID" value="PSN66310.1"/>
    <property type="molecule type" value="Genomic_DNA"/>
</dbReference>
<evidence type="ECO:0000313" key="2">
    <source>
        <dbReference type="Proteomes" id="UP000240883"/>
    </source>
</evidence>
<dbReference type="Proteomes" id="UP000240883">
    <property type="component" value="Unassembled WGS sequence"/>
</dbReference>
<gene>
    <name evidence="1" type="ORF">BS50DRAFT_411971</name>
</gene>
<organism evidence="1 2">
    <name type="scientific">Corynespora cassiicola Philippines</name>
    <dbReference type="NCBI Taxonomy" id="1448308"/>
    <lineage>
        <taxon>Eukaryota</taxon>
        <taxon>Fungi</taxon>
        <taxon>Dikarya</taxon>
        <taxon>Ascomycota</taxon>
        <taxon>Pezizomycotina</taxon>
        <taxon>Dothideomycetes</taxon>
        <taxon>Pleosporomycetidae</taxon>
        <taxon>Pleosporales</taxon>
        <taxon>Corynesporascaceae</taxon>
        <taxon>Corynespora</taxon>
    </lineage>
</organism>
<reference evidence="1 2" key="1">
    <citation type="journal article" date="2018" name="Front. Microbiol.">
        <title>Genome-Wide Analysis of Corynespora cassiicola Leaf Fall Disease Putative Effectors.</title>
        <authorList>
            <person name="Lopez D."/>
            <person name="Ribeiro S."/>
            <person name="Label P."/>
            <person name="Fumanal B."/>
            <person name="Venisse J.S."/>
            <person name="Kohler A."/>
            <person name="de Oliveira R.R."/>
            <person name="Labutti K."/>
            <person name="Lipzen A."/>
            <person name="Lail K."/>
            <person name="Bauer D."/>
            <person name="Ohm R.A."/>
            <person name="Barry K.W."/>
            <person name="Spatafora J."/>
            <person name="Grigoriev I.V."/>
            <person name="Martin F.M."/>
            <person name="Pujade-Renaud V."/>
        </authorList>
    </citation>
    <scope>NUCLEOTIDE SEQUENCE [LARGE SCALE GENOMIC DNA]</scope>
    <source>
        <strain evidence="1 2">Philippines</strain>
    </source>
</reference>